<dbReference type="AlphaFoldDB" id="A0A182D538"/>
<name>A0A182D538_BLAVI</name>
<sequence>MKGLPAAAHCHGRDIVSEFRQSTRIRPTFCQCVADARRVCRGGTA</sequence>
<reference evidence="1" key="1">
    <citation type="journal article" date="2015" name="Genome Announc.">
        <title>Complete Genome Sequence of the Bacteriochlorophyll b-Producing Photosynthetic Bacterium Blastochloris viridis.</title>
        <authorList>
            <person name="Tsukatani Y."/>
            <person name="Hirose Y."/>
            <person name="Harada J."/>
            <person name="Misawa N."/>
            <person name="Mori K."/>
            <person name="Inoue K."/>
            <person name="Tamiaki H."/>
        </authorList>
    </citation>
    <scope>NUCLEOTIDE SEQUENCE [LARGE SCALE GENOMIC DNA]</scope>
    <source>
        <strain evidence="1">DSM 133</strain>
    </source>
</reference>
<evidence type="ECO:0000313" key="1">
    <source>
        <dbReference type="EMBL" id="BAS00022.1"/>
    </source>
</evidence>
<accession>A0A182D538</accession>
<dbReference type="EMBL" id="AP014854">
    <property type="protein sequence ID" value="BAS00022.1"/>
    <property type="molecule type" value="Genomic_DNA"/>
</dbReference>
<protein>
    <submittedName>
        <fullName evidence="1">Uncharacterized protein</fullName>
    </submittedName>
</protein>
<organism evidence="1">
    <name type="scientific">Blastochloris viridis</name>
    <name type="common">Rhodopseudomonas viridis</name>
    <dbReference type="NCBI Taxonomy" id="1079"/>
    <lineage>
        <taxon>Bacteria</taxon>
        <taxon>Pseudomonadati</taxon>
        <taxon>Pseudomonadota</taxon>
        <taxon>Alphaproteobacteria</taxon>
        <taxon>Hyphomicrobiales</taxon>
        <taxon>Blastochloridaceae</taxon>
        <taxon>Blastochloris</taxon>
    </lineage>
</organism>
<gene>
    <name evidence="1" type="ORF">BV133_2428</name>
</gene>
<proteinExistence type="predicted"/>